<dbReference type="EMBL" id="BAABDI010000030">
    <property type="protein sequence ID" value="GAA3987135.1"/>
    <property type="molecule type" value="Genomic_DNA"/>
</dbReference>
<comment type="caution">
    <text evidence="1">The sequence shown here is derived from an EMBL/GenBank/DDBJ whole genome shotgun (WGS) entry which is preliminary data.</text>
</comment>
<evidence type="ECO:0000313" key="2">
    <source>
        <dbReference type="Proteomes" id="UP001501556"/>
    </source>
</evidence>
<dbReference type="RefSeq" id="WP_345126369.1">
    <property type="nucleotide sequence ID" value="NZ_BAABDI010000030.1"/>
</dbReference>
<accession>A0ABP7QS64</accession>
<organism evidence="1 2">
    <name type="scientific">Hymenobacter antarcticus</name>
    <dbReference type="NCBI Taxonomy" id="486270"/>
    <lineage>
        <taxon>Bacteria</taxon>
        <taxon>Pseudomonadati</taxon>
        <taxon>Bacteroidota</taxon>
        <taxon>Cytophagia</taxon>
        <taxon>Cytophagales</taxon>
        <taxon>Hymenobacteraceae</taxon>
        <taxon>Hymenobacter</taxon>
    </lineage>
</organism>
<gene>
    <name evidence="1" type="ORF">GCM10022407_34850</name>
</gene>
<proteinExistence type="predicted"/>
<dbReference type="Proteomes" id="UP001501556">
    <property type="component" value="Unassembled WGS sequence"/>
</dbReference>
<keyword evidence="2" id="KW-1185">Reference proteome</keyword>
<protein>
    <submittedName>
        <fullName evidence="1">Uncharacterized protein</fullName>
    </submittedName>
</protein>
<sequence>MLETPRLRQEQPATDPDEAARLTALAQLINTTAPLPDLRDLAPAVRDAFPAPAYSIGCGSSHIWILRTTDQTRLAIIISHQ</sequence>
<reference evidence="2" key="1">
    <citation type="journal article" date="2019" name="Int. J. Syst. Evol. Microbiol.">
        <title>The Global Catalogue of Microorganisms (GCM) 10K type strain sequencing project: providing services to taxonomists for standard genome sequencing and annotation.</title>
        <authorList>
            <consortium name="The Broad Institute Genomics Platform"/>
            <consortium name="The Broad Institute Genome Sequencing Center for Infectious Disease"/>
            <person name="Wu L."/>
            <person name="Ma J."/>
        </authorList>
    </citation>
    <scope>NUCLEOTIDE SEQUENCE [LARGE SCALE GENOMIC DNA]</scope>
    <source>
        <strain evidence="2">JCM 17217</strain>
    </source>
</reference>
<name>A0ABP7QS64_9BACT</name>
<evidence type="ECO:0000313" key="1">
    <source>
        <dbReference type="EMBL" id="GAA3987135.1"/>
    </source>
</evidence>